<dbReference type="AlphaFoldDB" id="A0A1B7TFL6"/>
<proteinExistence type="predicted"/>
<feature type="region of interest" description="Disordered" evidence="3">
    <location>
        <begin position="1"/>
        <end position="21"/>
    </location>
</feature>
<dbReference type="GO" id="GO:0005634">
    <property type="term" value="C:nucleus"/>
    <property type="evidence" value="ECO:0007669"/>
    <property type="project" value="UniProtKB-SubCell"/>
</dbReference>
<dbReference type="OrthoDB" id="3972946at2759"/>
<evidence type="ECO:0000313" key="6">
    <source>
        <dbReference type="Proteomes" id="UP000092321"/>
    </source>
</evidence>
<evidence type="ECO:0000259" key="4">
    <source>
        <dbReference type="PROSITE" id="PS50071"/>
    </source>
</evidence>
<evidence type="ECO:0000313" key="5">
    <source>
        <dbReference type="EMBL" id="OBA27542.1"/>
    </source>
</evidence>
<sequence length="305" mass="34664">MSSQGMRRLQNTNGSENSKTNIKLPSLVTVLQMQANSAIYNTPTTTKTSTFNVLPFISPTMSDGGFQNASFSGKFHTSFEEKQNLHFNKLNFMPPNAPLPLSPPNLSDEKFTTQQQSFTFKSADDTFYNKQNRNHLTSSPNNPKKSFDFYLKQNNITEQSLEKCDEKIHVSKIEGLGLTVLKNVKATASTKKIIKTKKNTLKTKSKPSNGKFAFILHSKNSYSCNQEPFIDNEQLARQKRRRTDSKVVSVFEDFYNSKSKKPNKVEKIGMSKETGLTVSQVQVWFQNRRSRDAKSEKTKFNKTIV</sequence>
<keyword evidence="1 2" id="KW-0539">Nucleus</keyword>
<dbReference type="PROSITE" id="PS50071">
    <property type="entry name" value="HOMEOBOX_2"/>
    <property type="match status" value="1"/>
</dbReference>
<feature type="domain" description="Homeobox" evidence="4">
    <location>
        <begin position="234"/>
        <end position="295"/>
    </location>
</feature>
<keyword evidence="1 2" id="KW-0371">Homeobox</keyword>
<comment type="subcellular location">
    <subcellularLocation>
        <location evidence="1 2">Nucleus</location>
    </subcellularLocation>
</comment>
<keyword evidence="1 2" id="KW-0238">DNA-binding</keyword>
<dbReference type="CDD" id="cd00086">
    <property type="entry name" value="homeodomain"/>
    <property type="match status" value="1"/>
</dbReference>
<dbReference type="Pfam" id="PF00046">
    <property type="entry name" value="Homeodomain"/>
    <property type="match status" value="1"/>
</dbReference>
<reference evidence="6" key="1">
    <citation type="journal article" date="2016" name="Proc. Natl. Acad. Sci. U.S.A.">
        <title>Comparative genomics of biotechnologically important yeasts.</title>
        <authorList>
            <person name="Riley R."/>
            <person name="Haridas S."/>
            <person name="Wolfe K.H."/>
            <person name="Lopes M.R."/>
            <person name="Hittinger C.T."/>
            <person name="Goeker M."/>
            <person name="Salamov A.A."/>
            <person name="Wisecaver J.H."/>
            <person name="Long T.M."/>
            <person name="Calvey C.H."/>
            <person name="Aerts A.L."/>
            <person name="Barry K.W."/>
            <person name="Choi C."/>
            <person name="Clum A."/>
            <person name="Coughlan A.Y."/>
            <person name="Deshpande S."/>
            <person name="Douglass A.P."/>
            <person name="Hanson S.J."/>
            <person name="Klenk H.-P."/>
            <person name="LaButti K.M."/>
            <person name="Lapidus A."/>
            <person name="Lindquist E.A."/>
            <person name="Lipzen A.M."/>
            <person name="Meier-Kolthoff J.P."/>
            <person name="Ohm R.A."/>
            <person name="Otillar R.P."/>
            <person name="Pangilinan J.L."/>
            <person name="Peng Y."/>
            <person name="Rokas A."/>
            <person name="Rosa C.A."/>
            <person name="Scheuner C."/>
            <person name="Sibirny A.A."/>
            <person name="Slot J.C."/>
            <person name="Stielow J.B."/>
            <person name="Sun H."/>
            <person name="Kurtzman C.P."/>
            <person name="Blackwell M."/>
            <person name="Grigoriev I.V."/>
            <person name="Jeffries T.W."/>
        </authorList>
    </citation>
    <scope>NUCLEOTIDE SEQUENCE [LARGE SCALE GENOMIC DNA]</scope>
    <source>
        <strain evidence="6">NRRL Y-1626</strain>
    </source>
</reference>
<dbReference type="InterPro" id="IPR009057">
    <property type="entry name" value="Homeodomain-like_sf"/>
</dbReference>
<organism evidence="5 6">
    <name type="scientific">Hanseniaspora valbyensis NRRL Y-1626</name>
    <dbReference type="NCBI Taxonomy" id="766949"/>
    <lineage>
        <taxon>Eukaryota</taxon>
        <taxon>Fungi</taxon>
        <taxon>Dikarya</taxon>
        <taxon>Ascomycota</taxon>
        <taxon>Saccharomycotina</taxon>
        <taxon>Saccharomycetes</taxon>
        <taxon>Saccharomycodales</taxon>
        <taxon>Saccharomycodaceae</taxon>
        <taxon>Hanseniaspora</taxon>
    </lineage>
</organism>
<evidence type="ECO:0000256" key="2">
    <source>
        <dbReference type="RuleBase" id="RU000682"/>
    </source>
</evidence>
<dbReference type="InterPro" id="IPR001356">
    <property type="entry name" value="HD"/>
</dbReference>
<comment type="caution">
    <text evidence="5">The sequence shown here is derived from an EMBL/GenBank/DDBJ whole genome shotgun (WGS) entry which is preliminary data.</text>
</comment>
<dbReference type="Proteomes" id="UP000092321">
    <property type="component" value="Unassembled WGS sequence"/>
</dbReference>
<feature type="DNA-binding region" description="Homeobox" evidence="1">
    <location>
        <begin position="236"/>
        <end position="296"/>
    </location>
</feature>
<gene>
    <name evidence="5" type="ORF">HANVADRAFT_52280</name>
</gene>
<evidence type="ECO:0000256" key="3">
    <source>
        <dbReference type="SAM" id="MobiDB-lite"/>
    </source>
</evidence>
<dbReference type="SMART" id="SM00389">
    <property type="entry name" value="HOX"/>
    <property type="match status" value="1"/>
</dbReference>
<dbReference type="EMBL" id="LXPE01000008">
    <property type="protein sequence ID" value="OBA27542.1"/>
    <property type="molecule type" value="Genomic_DNA"/>
</dbReference>
<dbReference type="Gene3D" id="1.10.10.60">
    <property type="entry name" value="Homeodomain-like"/>
    <property type="match status" value="1"/>
</dbReference>
<name>A0A1B7TFL6_9ASCO</name>
<accession>A0A1B7TFL6</accession>
<protein>
    <recommendedName>
        <fullName evidence="4">Homeobox domain-containing protein</fullName>
    </recommendedName>
</protein>
<dbReference type="SUPFAM" id="SSF46689">
    <property type="entry name" value="Homeodomain-like"/>
    <property type="match status" value="1"/>
</dbReference>
<keyword evidence="6" id="KW-1185">Reference proteome</keyword>
<dbReference type="GO" id="GO:0003677">
    <property type="term" value="F:DNA binding"/>
    <property type="evidence" value="ECO:0007669"/>
    <property type="project" value="UniProtKB-UniRule"/>
</dbReference>
<evidence type="ECO:0000256" key="1">
    <source>
        <dbReference type="PROSITE-ProRule" id="PRU00108"/>
    </source>
</evidence>